<dbReference type="Pfam" id="PF00264">
    <property type="entry name" value="Tyrosinase"/>
    <property type="match status" value="1"/>
</dbReference>
<dbReference type="SUPFAM" id="SSF48056">
    <property type="entry name" value="Di-copper centre-containing domain"/>
    <property type="match status" value="1"/>
</dbReference>
<dbReference type="InterPro" id="IPR050316">
    <property type="entry name" value="Tyrosinase/Hemocyanin"/>
</dbReference>
<feature type="domain" description="Tyrosinase copper-binding" evidence="3">
    <location>
        <begin position="127"/>
        <end position="144"/>
    </location>
</feature>
<evidence type="ECO:0000313" key="6">
    <source>
        <dbReference type="Proteomes" id="UP000245956"/>
    </source>
</evidence>
<sequence length="534" mass="59800">MQARNPKGILIAVLGIAPLGLFAQDPYAITGVSVSDPENGVPLRRNINELQAAGGAQWDLYIRSLLEMQQDNYTDPLSYFQIKGTGLSCLTLGTGLIRNQGIHGRPFVEWNATGGQQTTGWAGYCPHGEELFISWHRPYVILFEQVLVSHARRLAQSYPQGLREVYVQAANELRSPFWDWAASSVVPPASVPAKVTINVPNGDDVQEEEVDNPLYSYKIPQQVLDGQYGTFDPDNRPRTIRCPPPQTYPDSANDLLGQRPYRQWVYDAFTRATNFTDFATTSSTIVSLELIHNGIHWDAACGQQFLSPDLSAFDPLFMLHHSNVDRLWSYWQALKPDQDIFQDTYSGQSRFASPAGKVISSKSALEPFFGAERVQHTTESVRSIRGFGYSYEGLEYWSKSAEQMRQDTTRLINRLYSTQPAPVDRRQESEAKSRYFAQISVDREDIPKPCQIKLFHDDKEIAGVVVMGQPAVGKMSAGLPLDRFMQTSKMSTMDHDEVTRSIASSLNVKIVKASSLNTLPAKWQLTSFSSEAGR</sequence>
<feature type="signal peptide" evidence="2">
    <location>
        <begin position="1"/>
        <end position="23"/>
    </location>
</feature>
<dbReference type="Proteomes" id="UP000245956">
    <property type="component" value="Unassembled WGS sequence"/>
</dbReference>
<keyword evidence="1" id="KW-0479">Metal-binding</keyword>
<proteinExistence type="predicted"/>
<gene>
    <name evidence="5" type="ORF">PCL_01103</name>
</gene>
<dbReference type="PROSITE" id="PS00498">
    <property type="entry name" value="TYROSINASE_2"/>
    <property type="match status" value="1"/>
</dbReference>
<dbReference type="Gene3D" id="1.10.1280.10">
    <property type="entry name" value="Di-copper center containing domain from catechol oxidase"/>
    <property type="match status" value="1"/>
</dbReference>
<dbReference type="PANTHER" id="PTHR11474:SF131">
    <property type="entry name" value="TYROSINASE COPPER-BINDING DOMAIN-CONTAINING PROTEIN"/>
    <property type="match status" value="1"/>
</dbReference>
<name>A0A2U3E4P9_PURLI</name>
<feature type="chain" id="PRO_5015576582" description="Tyrosinase copper-binding domain-containing protein" evidence="2">
    <location>
        <begin position="24"/>
        <end position="534"/>
    </location>
</feature>
<comment type="caution">
    <text evidence="5">The sequence shown here is derived from an EMBL/GenBank/DDBJ whole genome shotgun (WGS) entry which is preliminary data.</text>
</comment>
<dbReference type="PROSITE" id="PS00497">
    <property type="entry name" value="TYROSINASE_1"/>
    <property type="match status" value="1"/>
</dbReference>
<accession>A0A2U3E4P9</accession>
<dbReference type="PRINTS" id="PR00092">
    <property type="entry name" value="TYROSINASE"/>
</dbReference>
<evidence type="ECO:0000259" key="3">
    <source>
        <dbReference type="PROSITE" id="PS00497"/>
    </source>
</evidence>
<evidence type="ECO:0000256" key="2">
    <source>
        <dbReference type="SAM" id="SignalP"/>
    </source>
</evidence>
<keyword evidence="2" id="KW-0732">Signal</keyword>
<dbReference type="PANTHER" id="PTHR11474">
    <property type="entry name" value="TYROSINASE FAMILY MEMBER"/>
    <property type="match status" value="1"/>
</dbReference>
<dbReference type="GO" id="GO:0046872">
    <property type="term" value="F:metal ion binding"/>
    <property type="evidence" value="ECO:0007669"/>
    <property type="project" value="UniProtKB-KW"/>
</dbReference>
<reference evidence="5 6" key="1">
    <citation type="journal article" date="2016" name="Front. Microbiol.">
        <title>Genome and transcriptome sequences reveal the specific parasitism of the nematophagous Purpureocillium lilacinum 36-1.</title>
        <authorList>
            <person name="Xie J."/>
            <person name="Li S."/>
            <person name="Mo C."/>
            <person name="Xiao X."/>
            <person name="Peng D."/>
            <person name="Wang G."/>
            <person name="Xiao Y."/>
        </authorList>
    </citation>
    <scope>NUCLEOTIDE SEQUENCE [LARGE SCALE GENOMIC DNA]</scope>
    <source>
        <strain evidence="5 6">36-1</strain>
    </source>
</reference>
<dbReference type="InterPro" id="IPR008922">
    <property type="entry name" value="Di-copper_centre_dom_sf"/>
</dbReference>
<evidence type="ECO:0000313" key="5">
    <source>
        <dbReference type="EMBL" id="PWI69456.1"/>
    </source>
</evidence>
<dbReference type="GO" id="GO:0016491">
    <property type="term" value="F:oxidoreductase activity"/>
    <property type="evidence" value="ECO:0007669"/>
    <property type="project" value="InterPro"/>
</dbReference>
<protein>
    <recommendedName>
        <fullName evidence="3 4">Tyrosinase copper-binding domain-containing protein</fullName>
    </recommendedName>
</protein>
<evidence type="ECO:0000256" key="1">
    <source>
        <dbReference type="ARBA" id="ARBA00022723"/>
    </source>
</evidence>
<evidence type="ECO:0000259" key="4">
    <source>
        <dbReference type="PROSITE" id="PS00498"/>
    </source>
</evidence>
<feature type="domain" description="Tyrosinase copper-binding" evidence="4">
    <location>
        <begin position="314"/>
        <end position="325"/>
    </location>
</feature>
<dbReference type="AlphaFoldDB" id="A0A2U3E4P9"/>
<dbReference type="EMBL" id="LCWV01000012">
    <property type="protein sequence ID" value="PWI69456.1"/>
    <property type="molecule type" value="Genomic_DNA"/>
</dbReference>
<dbReference type="InterPro" id="IPR002227">
    <property type="entry name" value="Tyrosinase_Cu-bd"/>
</dbReference>
<organism evidence="5 6">
    <name type="scientific">Purpureocillium lilacinum</name>
    <name type="common">Paecilomyces lilacinus</name>
    <dbReference type="NCBI Taxonomy" id="33203"/>
    <lineage>
        <taxon>Eukaryota</taxon>
        <taxon>Fungi</taxon>
        <taxon>Dikarya</taxon>
        <taxon>Ascomycota</taxon>
        <taxon>Pezizomycotina</taxon>
        <taxon>Sordariomycetes</taxon>
        <taxon>Hypocreomycetidae</taxon>
        <taxon>Hypocreales</taxon>
        <taxon>Ophiocordycipitaceae</taxon>
        <taxon>Purpureocillium</taxon>
    </lineage>
</organism>